<dbReference type="EMBL" id="WNKW01000001">
    <property type="protein sequence ID" value="MTW32632.1"/>
    <property type="molecule type" value="Genomic_DNA"/>
</dbReference>
<proteinExistence type="predicted"/>
<name>A0ABW9SKS0_9BURK</name>
<organism evidence="1 2">
    <name type="scientific">Pseudoduganella danionis</name>
    <dbReference type="NCBI Taxonomy" id="1890295"/>
    <lineage>
        <taxon>Bacteria</taxon>
        <taxon>Pseudomonadati</taxon>
        <taxon>Pseudomonadota</taxon>
        <taxon>Betaproteobacteria</taxon>
        <taxon>Burkholderiales</taxon>
        <taxon>Oxalobacteraceae</taxon>
        <taxon>Telluria group</taxon>
        <taxon>Pseudoduganella</taxon>
    </lineage>
</organism>
<dbReference type="RefSeq" id="WP_155433870.1">
    <property type="nucleotide sequence ID" value="NZ_JBHLXK010000003.1"/>
</dbReference>
<sequence>MSSMLHSALPATALCRTVLADGRILTITASRRPRANRADVKCSVAAAPALAQHMQQVVRMARLTEPVLDTRDQVVLSMDHTPGALERDWELAAVLADRMVRGVYQPANPAGVFAFGASDGWHLGRLRLAELPLPVPVQRSSAGAVAAGAGAAGENDRYAIALARLPDDGMLVYSEAATTLPRAPDGRCFAISHLGALHGHADQADCVASVRSWFPLYSGGLHDSLAWVEVSVYPLDAADGGASEEDSIAAPQLEPARLLGLRQTLAAARHFDGHGLGRWRTLVRFGQPEFQGASYELALVMADRMARGREFLPRGRLIASGQSSAWHAGLVEAVEGQQAKLELIIRQAGAGDRVLLPADWAATLPAGYQAQLRQRGASLACIGRIGMI</sequence>
<accession>A0ABW9SKS0</accession>
<gene>
    <name evidence="1" type="ORF">GM655_07325</name>
</gene>
<protein>
    <submittedName>
        <fullName evidence="1">Uncharacterized protein</fullName>
    </submittedName>
</protein>
<comment type="caution">
    <text evidence="1">The sequence shown here is derived from an EMBL/GenBank/DDBJ whole genome shotgun (WGS) entry which is preliminary data.</text>
</comment>
<dbReference type="Proteomes" id="UP000735592">
    <property type="component" value="Unassembled WGS sequence"/>
</dbReference>
<reference evidence="1 2" key="1">
    <citation type="submission" date="2019-11" db="EMBL/GenBank/DDBJ databases">
        <title>Type strains purchased from KCTC, JCM and DSMZ.</title>
        <authorList>
            <person name="Lu H."/>
        </authorList>
    </citation>
    <scope>NUCLEOTIDE SEQUENCE [LARGE SCALE GENOMIC DNA]</scope>
    <source>
        <strain evidence="1 2">DSM 103461</strain>
    </source>
</reference>
<evidence type="ECO:0000313" key="2">
    <source>
        <dbReference type="Proteomes" id="UP000735592"/>
    </source>
</evidence>
<keyword evidence="2" id="KW-1185">Reference proteome</keyword>
<evidence type="ECO:0000313" key="1">
    <source>
        <dbReference type="EMBL" id="MTW32632.1"/>
    </source>
</evidence>